<organism evidence="1 2">
    <name type="scientific">Candidatus Falkowbacteria bacterium RIFOXYA2_FULL_47_19</name>
    <dbReference type="NCBI Taxonomy" id="1797994"/>
    <lineage>
        <taxon>Bacteria</taxon>
        <taxon>Candidatus Falkowiibacteriota</taxon>
    </lineage>
</organism>
<proteinExistence type="predicted"/>
<evidence type="ECO:0000313" key="2">
    <source>
        <dbReference type="Proteomes" id="UP000178367"/>
    </source>
</evidence>
<dbReference type="AlphaFoldDB" id="A0A1F5SHJ6"/>
<dbReference type="EMBL" id="MFGB01000017">
    <property type="protein sequence ID" value="OGF26134.1"/>
    <property type="molecule type" value="Genomic_DNA"/>
</dbReference>
<reference evidence="1 2" key="1">
    <citation type="journal article" date="2016" name="Nat. Commun.">
        <title>Thousands of microbial genomes shed light on interconnected biogeochemical processes in an aquifer system.</title>
        <authorList>
            <person name="Anantharaman K."/>
            <person name="Brown C.T."/>
            <person name="Hug L.A."/>
            <person name="Sharon I."/>
            <person name="Castelle C.J."/>
            <person name="Probst A.J."/>
            <person name="Thomas B.C."/>
            <person name="Singh A."/>
            <person name="Wilkins M.J."/>
            <person name="Karaoz U."/>
            <person name="Brodie E.L."/>
            <person name="Williams K.H."/>
            <person name="Hubbard S.S."/>
            <person name="Banfield J.F."/>
        </authorList>
    </citation>
    <scope>NUCLEOTIDE SEQUENCE [LARGE SCALE GENOMIC DNA]</scope>
</reference>
<protein>
    <submittedName>
        <fullName evidence="1">Uncharacterized protein</fullName>
    </submittedName>
</protein>
<name>A0A1F5SHJ6_9BACT</name>
<gene>
    <name evidence="1" type="ORF">A2227_02860</name>
</gene>
<accession>A0A1F5SHJ6</accession>
<sequence length="120" mass="14037">MIPELQPSDDYTNNYRLELLKAIKSLLSNERELKRLLASARDNLKGIYGWEVMSNQSGDKLELEILRLSTNKKYTKDMLDNTDALLGHKFRNTVHKFEDEYIRKIKSIEACKKMAEEIKS</sequence>
<dbReference type="Proteomes" id="UP000178367">
    <property type="component" value="Unassembled WGS sequence"/>
</dbReference>
<evidence type="ECO:0000313" key="1">
    <source>
        <dbReference type="EMBL" id="OGF26134.1"/>
    </source>
</evidence>
<comment type="caution">
    <text evidence="1">The sequence shown here is derived from an EMBL/GenBank/DDBJ whole genome shotgun (WGS) entry which is preliminary data.</text>
</comment>
<dbReference type="STRING" id="1797994.A2227_02860"/>